<dbReference type="Gene3D" id="3.30.2110.10">
    <property type="entry name" value="CbiD-like"/>
    <property type="match status" value="1"/>
</dbReference>
<dbReference type="SUPFAM" id="SSF111342">
    <property type="entry name" value="CbiD-like"/>
    <property type="match status" value="1"/>
</dbReference>
<evidence type="ECO:0000313" key="6">
    <source>
        <dbReference type="EMBL" id="MDB1125139.1"/>
    </source>
</evidence>
<evidence type="ECO:0000256" key="2">
    <source>
        <dbReference type="ARBA" id="ARBA00022603"/>
    </source>
</evidence>
<accession>A0ABT4YU82</accession>
<gene>
    <name evidence="5" type="primary">cbiD</name>
    <name evidence="6" type="ORF">PGX00_16420</name>
</gene>
<dbReference type="Pfam" id="PF01888">
    <property type="entry name" value="CbiD"/>
    <property type="match status" value="1"/>
</dbReference>
<dbReference type="NCBIfam" id="TIGR00312">
    <property type="entry name" value="cbiD"/>
    <property type="match status" value="1"/>
</dbReference>
<dbReference type="InterPro" id="IPR036074">
    <property type="entry name" value="CbiD_sf"/>
</dbReference>
<reference evidence="6 7" key="1">
    <citation type="submission" date="2023-01" db="EMBL/GenBank/DDBJ databases">
        <title>Vibrio sp. KJ40-1 sp.nov, isolated from marine algae.</title>
        <authorList>
            <person name="Butt M."/>
            <person name="Kim J.M.J."/>
            <person name="Jeon C.O.C."/>
        </authorList>
    </citation>
    <scope>NUCLEOTIDE SEQUENCE [LARGE SCALE GENOMIC DNA]</scope>
    <source>
        <strain evidence="6 7">KJ40-1</strain>
    </source>
</reference>
<dbReference type="PANTHER" id="PTHR35863">
    <property type="entry name" value="COBALT-PRECORRIN-5B C(1)-METHYLTRANSFERASE"/>
    <property type="match status" value="1"/>
</dbReference>
<comment type="similarity">
    <text evidence="5">Belongs to the CbiD family.</text>
</comment>
<proteinExistence type="inferred from homology"/>
<dbReference type="PIRSF" id="PIRSF026782">
    <property type="entry name" value="CbiD"/>
    <property type="match status" value="1"/>
</dbReference>
<organism evidence="6 7">
    <name type="scientific">Vibrio algarum</name>
    <dbReference type="NCBI Taxonomy" id="3020714"/>
    <lineage>
        <taxon>Bacteria</taxon>
        <taxon>Pseudomonadati</taxon>
        <taxon>Pseudomonadota</taxon>
        <taxon>Gammaproteobacteria</taxon>
        <taxon>Vibrionales</taxon>
        <taxon>Vibrionaceae</taxon>
        <taxon>Vibrio</taxon>
    </lineage>
</organism>
<keyword evidence="2 5" id="KW-0489">Methyltransferase</keyword>
<comment type="caution">
    <text evidence="6">The sequence shown here is derived from an EMBL/GenBank/DDBJ whole genome shotgun (WGS) entry which is preliminary data.</text>
</comment>
<dbReference type="GO" id="GO:0008168">
    <property type="term" value="F:methyltransferase activity"/>
    <property type="evidence" value="ECO:0007669"/>
    <property type="project" value="UniProtKB-KW"/>
</dbReference>
<keyword evidence="3 5" id="KW-0808">Transferase</keyword>
<dbReference type="InterPro" id="IPR002748">
    <property type="entry name" value="CbiD"/>
</dbReference>
<comment type="pathway">
    <text evidence="5">Cofactor biosynthesis; adenosylcobalamin biosynthesis; cob(II)yrinate a,c-diamide from sirohydrochlorin (anaerobic route): step 6/10.</text>
</comment>
<keyword evidence="7" id="KW-1185">Reference proteome</keyword>
<dbReference type="HAMAP" id="MF_00787">
    <property type="entry name" value="CbiD"/>
    <property type="match status" value="1"/>
</dbReference>
<name>A0ABT4YU82_9VIBR</name>
<protein>
    <recommendedName>
        <fullName evidence="5">Cobalt-precorrin-5B C(1)-methyltransferase</fullName>
        <ecNumber evidence="5">2.1.1.195</ecNumber>
    </recommendedName>
    <alternativeName>
        <fullName evidence="5">Cobalt-precorrin-6A synthase</fullName>
    </alternativeName>
</protein>
<dbReference type="RefSeq" id="WP_272138571.1">
    <property type="nucleotide sequence ID" value="NZ_JAQLOI010000003.1"/>
</dbReference>
<sequence length="384" mass="41489">MGKLKRSTKKSDLRWGFTTGACAAAAARAAVRMLITQKPFTDIEITLPNKDSARFVLERLEGTGPVLAGVIKDAGDDPDCTHGLEIQCSAQWSNENGIKLIGGKGVAQVTLPGLELEVGEPAINPVPRANITAMVLLELAQIEPQYRIGKGVELTFIVPKGEEAAKETTSERLGLIGGISILGTRGTVKPYSTSAYAASVTQSCQIASANGVDHVVLSTGTRSEKAGMVLLPELNELAFIQAGDFMGIGLRAAKRYQIQKATMVVMIGKMGKLVSGRMMTHVSGHAVRFDFLSQLAKEEGLTEKVYADIASANTGRHVLQLIQKENSKQKFLNRLCEETFNQAHHYVKQALDIEVLLIDFNGALLASFPVKEEKIMQNIDQKAN</sequence>
<evidence type="ECO:0000256" key="5">
    <source>
        <dbReference type="HAMAP-Rule" id="MF_00787"/>
    </source>
</evidence>
<dbReference type="PANTHER" id="PTHR35863:SF1">
    <property type="entry name" value="COBALT-PRECORRIN-5B C(1)-METHYLTRANSFERASE"/>
    <property type="match status" value="1"/>
</dbReference>
<dbReference type="GO" id="GO:0032259">
    <property type="term" value="P:methylation"/>
    <property type="evidence" value="ECO:0007669"/>
    <property type="project" value="UniProtKB-KW"/>
</dbReference>
<dbReference type="Proteomes" id="UP001210678">
    <property type="component" value="Unassembled WGS sequence"/>
</dbReference>
<keyword evidence="4 5" id="KW-0949">S-adenosyl-L-methionine</keyword>
<evidence type="ECO:0000313" key="7">
    <source>
        <dbReference type="Proteomes" id="UP001210678"/>
    </source>
</evidence>
<comment type="catalytic activity">
    <reaction evidence="5">
        <text>Co-precorrin-5B + S-adenosyl-L-methionine = Co-precorrin-6A + S-adenosyl-L-homocysteine</text>
        <dbReference type="Rhea" id="RHEA:26285"/>
        <dbReference type="ChEBI" id="CHEBI:57856"/>
        <dbReference type="ChEBI" id="CHEBI:59789"/>
        <dbReference type="ChEBI" id="CHEBI:60063"/>
        <dbReference type="ChEBI" id="CHEBI:60064"/>
        <dbReference type="EC" id="2.1.1.195"/>
    </reaction>
</comment>
<evidence type="ECO:0000256" key="1">
    <source>
        <dbReference type="ARBA" id="ARBA00022573"/>
    </source>
</evidence>
<dbReference type="EMBL" id="JAQLOI010000003">
    <property type="protein sequence ID" value="MDB1125139.1"/>
    <property type="molecule type" value="Genomic_DNA"/>
</dbReference>
<keyword evidence="1 5" id="KW-0169">Cobalamin biosynthesis</keyword>
<evidence type="ECO:0000256" key="3">
    <source>
        <dbReference type="ARBA" id="ARBA00022679"/>
    </source>
</evidence>
<evidence type="ECO:0000256" key="4">
    <source>
        <dbReference type="ARBA" id="ARBA00022691"/>
    </source>
</evidence>
<comment type="function">
    <text evidence="5">Catalyzes the methylation of C-1 in cobalt-precorrin-5B to form cobalt-precorrin-6A.</text>
</comment>
<dbReference type="EC" id="2.1.1.195" evidence="5"/>
<dbReference type="NCBIfam" id="NF000849">
    <property type="entry name" value="PRK00075.1-1"/>
    <property type="match status" value="1"/>
</dbReference>